<dbReference type="Gene3D" id="1.10.10.10">
    <property type="entry name" value="Winged helix-like DNA-binding domain superfamily/Winged helix DNA-binding domain"/>
    <property type="match status" value="1"/>
</dbReference>
<dbReference type="PANTHER" id="PTHR39168:SF1">
    <property type="entry name" value="TRANSCRIPTIONAL REGULATORY PROTEIN"/>
    <property type="match status" value="1"/>
</dbReference>
<feature type="domain" description="HTH arsR-type" evidence="2">
    <location>
        <begin position="1"/>
        <end position="94"/>
    </location>
</feature>
<dbReference type="PANTHER" id="PTHR39168">
    <property type="entry name" value="TRANSCRIPTIONAL REGULATOR-RELATED"/>
    <property type="match status" value="1"/>
</dbReference>
<dbReference type="AlphaFoldDB" id="A0A0S3KDD9"/>
<dbReference type="GO" id="GO:0003700">
    <property type="term" value="F:DNA-binding transcription factor activity"/>
    <property type="evidence" value="ECO:0007669"/>
    <property type="project" value="InterPro"/>
</dbReference>
<dbReference type="SMART" id="SM00418">
    <property type="entry name" value="HTH_ARSR"/>
    <property type="match status" value="1"/>
</dbReference>
<evidence type="ECO:0000313" key="5">
    <source>
        <dbReference type="Proteomes" id="UP000065511"/>
    </source>
</evidence>
<dbReference type="EMBL" id="CP013614">
    <property type="protein sequence ID" value="ALS02295.1"/>
    <property type="molecule type" value="Genomic_DNA"/>
</dbReference>
<reference evidence="4 6" key="1">
    <citation type="submission" date="2014-12" db="EMBL/GenBank/DDBJ databases">
        <title>Draft genome sequences of 29 type strains of Enterococci.</title>
        <authorList>
            <person name="Zhong Z."/>
            <person name="Sun Z."/>
            <person name="Liu W."/>
            <person name="Zhang W."/>
            <person name="Zhang H."/>
        </authorList>
    </citation>
    <scope>NUCLEOTIDE SEQUENCE [LARGE SCALE GENOMIC DNA]</scope>
    <source>
        <strain evidence="4 6">DSM 22801</strain>
    </source>
</reference>
<dbReference type="Pfam" id="PF01022">
    <property type="entry name" value="HTH_5"/>
    <property type="match status" value="1"/>
</dbReference>
<evidence type="ECO:0000313" key="3">
    <source>
        <dbReference type="EMBL" id="ALS02295.1"/>
    </source>
</evidence>
<name>A0A0S3KDD9_9ENTE</name>
<dbReference type="InterPro" id="IPR036390">
    <property type="entry name" value="WH_DNA-bd_sf"/>
</dbReference>
<dbReference type="GO" id="GO:0046686">
    <property type="term" value="P:response to cadmium ion"/>
    <property type="evidence" value="ECO:0007669"/>
    <property type="project" value="TreeGrafter"/>
</dbReference>
<protein>
    <submittedName>
        <fullName evidence="3">Transcriptional regulator</fullName>
    </submittedName>
</protein>
<dbReference type="CDD" id="cd00090">
    <property type="entry name" value="HTH_ARSR"/>
    <property type="match status" value="1"/>
</dbReference>
<dbReference type="SUPFAM" id="SSF46785">
    <property type="entry name" value="Winged helix' DNA-binding domain"/>
    <property type="match status" value="1"/>
</dbReference>
<dbReference type="GO" id="GO:0010288">
    <property type="term" value="P:response to lead ion"/>
    <property type="evidence" value="ECO:0007669"/>
    <property type="project" value="TreeGrafter"/>
</dbReference>
<dbReference type="PROSITE" id="PS50987">
    <property type="entry name" value="HTH_ARSR_2"/>
    <property type="match status" value="1"/>
</dbReference>
<dbReference type="GO" id="GO:0003677">
    <property type="term" value="F:DNA binding"/>
    <property type="evidence" value="ECO:0007669"/>
    <property type="project" value="UniProtKB-KW"/>
</dbReference>
<sequence length="230" mass="26658">MQGFPDISQITKILSDESRIQIITILMDKRYHTVHELAKLVHIKDHTASYHLKKMAGQGWLTSHKQGRSVYYCLSNDEIAELMEQLMHLSPIKPITSYNKSTEYKQLKAGRSCYCHLAGELGVQFFDQLRQLQFLILENDQLSLTSAGETFFTELSINTHDLKKKPGIFAKPCLDWTERRFHLAGHLGTTFFNECIAREWLIKHPQNRSIVLSRAGLKWFQSFFALENKI</sequence>
<dbReference type="InterPro" id="IPR001845">
    <property type="entry name" value="HTH_ArsR_DNA-bd_dom"/>
</dbReference>
<dbReference type="GO" id="GO:0032791">
    <property type="term" value="F:lead ion binding"/>
    <property type="evidence" value="ECO:0007669"/>
    <property type="project" value="TreeGrafter"/>
</dbReference>
<dbReference type="Proteomes" id="UP000065511">
    <property type="component" value="Chromosome"/>
</dbReference>
<evidence type="ECO:0000256" key="1">
    <source>
        <dbReference type="ARBA" id="ARBA00023125"/>
    </source>
</evidence>
<dbReference type="RefSeq" id="WP_071877079.1">
    <property type="nucleotide sequence ID" value="NZ_JXLC01000006.1"/>
</dbReference>
<dbReference type="InterPro" id="IPR036388">
    <property type="entry name" value="WH-like_DNA-bd_sf"/>
</dbReference>
<proteinExistence type="predicted"/>
<dbReference type="KEGG" id="ess:ATZ33_13145"/>
<evidence type="ECO:0000313" key="4">
    <source>
        <dbReference type="EMBL" id="OJG92340.1"/>
    </source>
</evidence>
<dbReference type="GO" id="GO:0097063">
    <property type="term" value="F:cadmium ion sensor activity"/>
    <property type="evidence" value="ECO:0007669"/>
    <property type="project" value="TreeGrafter"/>
</dbReference>
<keyword evidence="5" id="KW-1185">Reference proteome</keyword>
<evidence type="ECO:0000259" key="2">
    <source>
        <dbReference type="PROSITE" id="PS50987"/>
    </source>
</evidence>
<dbReference type="InterPro" id="IPR011991">
    <property type="entry name" value="ArsR-like_HTH"/>
</dbReference>
<dbReference type="NCBIfam" id="NF033788">
    <property type="entry name" value="HTH_metalloreg"/>
    <property type="match status" value="1"/>
</dbReference>
<evidence type="ECO:0000313" key="6">
    <source>
        <dbReference type="Proteomes" id="UP000183039"/>
    </source>
</evidence>
<dbReference type="InterPro" id="IPR052543">
    <property type="entry name" value="HTH_Metal-responsive_Reg"/>
</dbReference>
<dbReference type="Proteomes" id="UP000183039">
    <property type="component" value="Unassembled WGS sequence"/>
</dbReference>
<dbReference type="PRINTS" id="PR00778">
    <property type="entry name" value="HTHARSR"/>
</dbReference>
<gene>
    <name evidence="3" type="ORF">ATZ33_13145</name>
    <name evidence="4" type="ORF">RV15_GL003133</name>
</gene>
<organism evidence="4 6">
    <name type="scientific">Enterococcus silesiacus</name>
    <dbReference type="NCBI Taxonomy" id="332949"/>
    <lineage>
        <taxon>Bacteria</taxon>
        <taxon>Bacillati</taxon>
        <taxon>Bacillota</taxon>
        <taxon>Bacilli</taxon>
        <taxon>Lactobacillales</taxon>
        <taxon>Enterococcaceae</taxon>
        <taxon>Enterococcus</taxon>
    </lineage>
</organism>
<reference evidence="3 5" key="2">
    <citation type="submission" date="2015-12" db="EMBL/GenBank/DDBJ databases">
        <authorList>
            <person name="Lauer A."/>
            <person name="Humrighouse B."/>
            <person name="Loparev V."/>
            <person name="Shewmaker P.L."/>
            <person name="Whitney A.M."/>
            <person name="McLaughlin R.W."/>
        </authorList>
    </citation>
    <scope>NUCLEOTIDE SEQUENCE [LARGE SCALE GENOMIC DNA]</scope>
    <source>
        <strain evidence="3 5">LMG 23085</strain>
    </source>
</reference>
<dbReference type="OrthoDB" id="9797716at2"/>
<accession>A0A0S3KDD9</accession>
<dbReference type="EMBL" id="JXLC01000006">
    <property type="protein sequence ID" value="OJG92340.1"/>
    <property type="molecule type" value="Genomic_DNA"/>
</dbReference>
<keyword evidence="1" id="KW-0238">DNA-binding</keyword>